<comment type="caution">
    <text evidence="1">The sequence shown here is derived from an EMBL/GenBank/DDBJ whole genome shotgun (WGS) entry which is preliminary data.</text>
</comment>
<dbReference type="AlphaFoldDB" id="A0A0D8JAN1"/>
<dbReference type="RefSeq" id="WP_045025620.1">
    <property type="nucleotide sequence ID" value="NZ_JRHC01000001.1"/>
</dbReference>
<dbReference type="Proteomes" id="UP000032544">
    <property type="component" value="Unassembled WGS sequence"/>
</dbReference>
<reference evidence="1 2" key="1">
    <citation type="submission" date="2014-09" db="EMBL/GenBank/DDBJ databases">
        <title>Draft Genome Sequence of Draconibacterium sp. JN14CK-3.</title>
        <authorList>
            <person name="Dong C."/>
            <person name="Lai Q."/>
            <person name="Shao Z."/>
        </authorList>
    </citation>
    <scope>NUCLEOTIDE SEQUENCE [LARGE SCALE GENOMIC DNA]</scope>
    <source>
        <strain evidence="1 2">JN14CK-3</strain>
    </source>
</reference>
<accession>A0A0D8JAN1</accession>
<dbReference type="STRING" id="1544798.LH29_00530"/>
<protein>
    <submittedName>
        <fullName evidence="1">Uncharacterized protein</fullName>
    </submittedName>
</protein>
<dbReference type="EMBL" id="JRHC01000001">
    <property type="protein sequence ID" value="KJF44060.1"/>
    <property type="molecule type" value="Genomic_DNA"/>
</dbReference>
<dbReference type="OrthoDB" id="770653at2"/>
<sequence>MKGRIVIQNTANVIRAIQNQVAKADDMTLQVLKYAGETFVKNARLNREFKDDTGNLQSSIGYVIVKDKKIVFKALRGIGKSPTKEGQEAAERLAKEIMINLPTGWALIGVAGMEYGIYVEARGIDVITGSVPETRKLLKEVFKELK</sequence>
<proteinExistence type="predicted"/>
<name>A0A0D8JAN1_9BACT</name>
<evidence type="ECO:0000313" key="2">
    <source>
        <dbReference type="Proteomes" id="UP000032544"/>
    </source>
</evidence>
<evidence type="ECO:0000313" key="1">
    <source>
        <dbReference type="EMBL" id="KJF44060.1"/>
    </source>
</evidence>
<keyword evidence="2" id="KW-1185">Reference proteome</keyword>
<gene>
    <name evidence="1" type="ORF">LH29_00530</name>
</gene>
<organism evidence="1 2">
    <name type="scientific">Draconibacterium sediminis</name>
    <dbReference type="NCBI Taxonomy" id="1544798"/>
    <lineage>
        <taxon>Bacteria</taxon>
        <taxon>Pseudomonadati</taxon>
        <taxon>Bacteroidota</taxon>
        <taxon>Bacteroidia</taxon>
        <taxon>Marinilabiliales</taxon>
        <taxon>Prolixibacteraceae</taxon>
        <taxon>Draconibacterium</taxon>
    </lineage>
</organism>